<keyword evidence="1" id="KW-0805">Transcription regulation</keyword>
<dbReference type="SUPFAM" id="SSF46785">
    <property type="entry name" value="Winged helix' DNA-binding domain"/>
    <property type="match status" value="1"/>
</dbReference>
<evidence type="ECO:0000256" key="1">
    <source>
        <dbReference type="ARBA" id="ARBA00023015"/>
    </source>
</evidence>
<dbReference type="Proteomes" id="UP000013523">
    <property type="component" value="Chromosome"/>
</dbReference>
<dbReference type="KEGG" id="cpas:Clopa_0622"/>
<dbReference type="OrthoDB" id="9791143at2"/>
<feature type="domain" description="HTH hxlR-type" evidence="4">
    <location>
        <begin position="11"/>
        <end position="109"/>
    </location>
</feature>
<dbReference type="CDD" id="cd00090">
    <property type="entry name" value="HTH_ARSR"/>
    <property type="match status" value="1"/>
</dbReference>
<dbReference type="Gene3D" id="1.10.10.10">
    <property type="entry name" value="Winged helix-like DNA-binding domain superfamily/Winged helix DNA-binding domain"/>
    <property type="match status" value="1"/>
</dbReference>
<dbReference type="PANTHER" id="PTHR33204">
    <property type="entry name" value="TRANSCRIPTIONAL REGULATOR, MARR FAMILY"/>
    <property type="match status" value="1"/>
</dbReference>
<protein>
    <submittedName>
        <fullName evidence="5">Putative transcriptional regulator</fullName>
    </submittedName>
</protein>
<sequence length="115" mass="13418">MSKSKKLTTECPMDITINILSGKWKISILWHLIRGVVRFNELQRLLHGISQKTLTLQLRELERDGIIYRKVYPESPPKVEYGLSELGESIKPILNLMCEWGKGYKKFQTKFNNPI</sequence>
<evidence type="ECO:0000313" key="5">
    <source>
        <dbReference type="EMBL" id="AGK95668.1"/>
    </source>
</evidence>
<evidence type="ECO:0000256" key="3">
    <source>
        <dbReference type="ARBA" id="ARBA00023163"/>
    </source>
</evidence>
<dbReference type="InterPro" id="IPR036388">
    <property type="entry name" value="WH-like_DNA-bd_sf"/>
</dbReference>
<dbReference type="Pfam" id="PF01638">
    <property type="entry name" value="HxlR"/>
    <property type="match status" value="1"/>
</dbReference>
<organism evidence="5 6">
    <name type="scientific">Clostridium pasteurianum BC1</name>
    <dbReference type="NCBI Taxonomy" id="86416"/>
    <lineage>
        <taxon>Bacteria</taxon>
        <taxon>Bacillati</taxon>
        <taxon>Bacillota</taxon>
        <taxon>Clostridia</taxon>
        <taxon>Eubacteriales</taxon>
        <taxon>Clostridiaceae</taxon>
        <taxon>Clostridium</taxon>
    </lineage>
</organism>
<keyword evidence="3" id="KW-0804">Transcription</keyword>
<dbReference type="PATRIC" id="fig|86416.3.peg.604"/>
<dbReference type="InterPro" id="IPR036390">
    <property type="entry name" value="WH_DNA-bd_sf"/>
</dbReference>
<dbReference type="PANTHER" id="PTHR33204:SF29">
    <property type="entry name" value="TRANSCRIPTIONAL REGULATOR"/>
    <property type="match status" value="1"/>
</dbReference>
<name>R4JZD5_CLOPA</name>
<dbReference type="eggNOG" id="COG1733">
    <property type="taxonomic scope" value="Bacteria"/>
</dbReference>
<dbReference type="AlphaFoldDB" id="R4JZD5"/>
<gene>
    <name evidence="5" type="ORF">Clopa_0622</name>
</gene>
<dbReference type="RefSeq" id="WP_015613994.1">
    <property type="nucleotide sequence ID" value="NC_021182.1"/>
</dbReference>
<evidence type="ECO:0000256" key="2">
    <source>
        <dbReference type="ARBA" id="ARBA00023125"/>
    </source>
</evidence>
<dbReference type="InterPro" id="IPR002577">
    <property type="entry name" value="HTH_HxlR"/>
</dbReference>
<dbReference type="InterPro" id="IPR011991">
    <property type="entry name" value="ArsR-like_HTH"/>
</dbReference>
<dbReference type="PROSITE" id="PS51118">
    <property type="entry name" value="HTH_HXLR"/>
    <property type="match status" value="1"/>
</dbReference>
<evidence type="ECO:0000313" key="6">
    <source>
        <dbReference type="Proteomes" id="UP000013523"/>
    </source>
</evidence>
<dbReference type="HOGENOM" id="CLU_111585_5_2_9"/>
<accession>R4JZD5</accession>
<dbReference type="GO" id="GO:0003677">
    <property type="term" value="F:DNA binding"/>
    <property type="evidence" value="ECO:0007669"/>
    <property type="project" value="UniProtKB-KW"/>
</dbReference>
<keyword evidence="2" id="KW-0238">DNA-binding</keyword>
<evidence type="ECO:0000259" key="4">
    <source>
        <dbReference type="PROSITE" id="PS51118"/>
    </source>
</evidence>
<reference evidence="5 6" key="1">
    <citation type="submission" date="2012-01" db="EMBL/GenBank/DDBJ databases">
        <title>Complete sequence of chromosome of Clostridium pasteurianum BC1.</title>
        <authorList>
            <consortium name="US DOE Joint Genome Institute"/>
            <person name="Lucas S."/>
            <person name="Han J."/>
            <person name="Lapidus A."/>
            <person name="Cheng J.-F."/>
            <person name="Goodwin L."/>
            <person name="Pitluck S."/>
            <person name="Peters L."/>
            <person name="Mikhailova N."/>
            <person name="Teshima H."/>
            <person name="Detter J.C."/>
            <person name="Han C."/>
            <person name="Tapia R."/>
            <person name="Land M."/>
            <person name="Hauser L."/>
            <person name="Kyrpides N."/>
            <person name="Ivanova N."/>
            <person name="Pagani I."/>
            <person name="Dunn J."/>
            <person name="Taghavi S."/>
            <person name="Francis A."/>
            <person name="van der Lelie D."/>
            <person name="Woyke T."/>
        </authorList>
    </citation>
    <scope>NUCLEOTIDE SEQUENCE [LARGE SCALE GENOMIC DNA]</scope>
    <source>
        <strain evidence="5 6">BC1</strain>
    </source>
</reference>
<keyword evidence="6" id="KW-1185">Reference proteome</keyword>
<dbReference type="EMBL" id="CP003261">
    <property type="protein sequence ID" value="AGK95668.1"/>
    <property type="molecule type" value="Genomic_DNA"/>
</dbReference>
<proteinExistence type="predicted"/>